<dbReference type="RefSeq" id="WP_058644171.1">
    <property type="nucleotide sequence ID" value="NZ_LDSL01000172.1"/>
</dbReference>
<comment type="caution">
    <text evidence="1">The sequence shown here is derived from an EMBL/GenBank/DDBJ whole genome shotgun (WGS) entry which is preliminary data.</text>
</comment>
<gene>
    <name evidence="1" type="ORF">NS331_22545</name>
</gene>
<dbReference type="OrthoDB" id="6871774at2"/>
<dbReference type="EMBL" id="LDSL01000172">
    <property type="protein sequence ID" value="KTT14734.1"/>
    <property type="molecule type" value="Genomic_DNA"/>
</dbReference>
<reference evidence="1 2" key="1">
    <citation type="journal article" date="2016" name="Front. Microbiol.">
        <title>Genomic Resource of Rice Seed Associated Bacteria.</title>
        <authorList>
            <person name="Midha S."/>
            <person name="Bansal K."/>
            <person name="Sharma S."/>
            <person name="Kumar N."/>
            <person name="Patil P.P."/>
            <person name="Chaudhry V."/>
            <person name="Patil P.B."/>
        </authorList>
    </citation>
    <scope>NUCLEOTIDE SEQUENCE [LARGE SCALE GENOMIC DNA]</scope>
    <source>
        <strain evidence="1 2">NS331</strain>
    </source>
</reference>
<evidence type="ECO:0000313" key="2">
    <source>
        <dbReference type="Proteomes" id="UP000072741"/>
    </source>
</evidence>
<dbReference type="Proteomes" id="UP000072741">
    <property type="component" value="Unassembled WGS sequence"/>
</dbReference>
<name>A0A147GMC6_9BURK</name>
<protein>
    <submittedName>
        <fullName evidence="1">Uncharacterized protein</fullName>
    </submittedName>
</protein>
<organism evidence="1 2">
    <name type="scientific">Pseudacidovorax intermedius</name>
    <dbReference type="NCBI Taxonomy" id="433924"/>
    <lineage>
        <taxon>Bacteria</taxon>
        <taxon>Pseudomonadati</taxon>
        <taxon>Pseudomonadota</taxon>
        <taxon>Betaproteobacteria</taxon>
        <taxon>Burkholderiales</taxon>
        <taxon>Comamonadaceae</taxon>
        <taxon>Pseudacidovorax</taxon>
    </lineage>
</organism>
<sequence length="278" mass="30370">MHVDVSITGMEKVRQLADKLTGPQLAAAQAAALNDTAFKVRGVMVAALTSAFDRPTPFIARAPKVVQATPENLTARIIPTLDTRGVWTRGGKIGVDPQHVLQAQEFGGRRADKRSEVALRRAGILPAGMQTAIPEQPYAGSDDGRGNLRGAFLSQLISYLQASGEQGYRANMTVRRKAQLRNQQGIGYIASRKVYQTTLGVRFFVAYGRMRGPRTRHLAAGVWAAKGTHDSDVAPVLLFVRAPKYRPRISMDDIAATAQASDYLARRMRYRIRQAAGV</sequence>
<evidence type="ECO:0000313" key="1">
    <source>
        <dbReference type="EMBL" id="KTT14734.1"/>
    </source>
</evidence>
<dbReference type="AlphaFoldDB" id="A0A147GMC6"/>
<proteinExistence type="predicted"/>
<accession>A0A147GMC6</accession>
<dbReference type="PATRIC" id="fig|433924.3.peg.1625"/>
<keyword evidence="2" id="KW-1185">Reference proteome</keyword>